<protein>
    <submittedName>
        <fullName evidence="1">Uncharacterized protein</fullName>
    </submittedName>
</protein>
<name>A0ABD2WP87_9HYME</name>
<dbReference type="Proteomes" id="UP001627154">
    <property type="component" value="Unassembled WGS sequence"/>
</dbReference>
<reference evidence="1 2" key="1">
    <citation type="journal article" date="2024" name="bioRxiv">
        <title>A reference genome for Trichogramma kaykai: A tiny desert-dwelling parasitoid wasp with competing sex-ratio distorters.</title>
        <authorList>
            <person name="Culotta J."/>
            <person name="Lindsey A.R."/>
        </authorList>
    </citation>
    <scope>NUCLEOTIDE SEQUENCE [LARGE SCALE GENOMIC DNA]</scope>
    <source>
        <strain evidence="1 2">KSX58</strain>
    </source>
</reference>
<evidence type="ECO:0000313" key="2">
    <source>
        <dbReference type="Proteomes" id="UP001627154"/>
    </source>
</evidence>
<proteinExistence type="predicted"/>
<organism evidence="1 2">
    <name type="scientific">Trichogramma kaykai</name>
    <dbReference type="NCBI Taxonomy" id="54128"/>
    <lineage>
        <taxon>Eukaryota</taxon>
        <taxon>Metazoa</taxon>
        <taxon>Ecdysozoa</taxon>
        <taxon>Arthropoda</taxon>
        <taxon>Hexapoda</taxon>
        <taxon>Insecta</taxon>
        <taxon>Pterygota</taxon>
        <taxon>Neoptera</taxon>
        <taxon>Endopterygota</taxon>
        <taxon>Hymenoptera</taxon>
        <taxon>Apocrita</taxon>
        <taxon>Proctotrupomorpha</taxon>
        <taxon>Chalcidoidea</taxon>
        <taxon>Trichogrammatidae</taxon>
        <taxon>Trichogramma</taxon>
    </lineage>
</organism>
<comment type="caution">
    <text evidence="1">The sequence shown here is derived from an EMBL/GenBank/DDBJ whole genome shotgun (WGS) entry which is preliminary data.</text>
</comment>
<dbReference type="EMBL" id="JBJJXI010000092">
    <property type="protein sequence ID" value="KAL3394421.1"/>
    <property type="molecule type" value="Genomic_DNA"/>
</dbReference>
<accession>A0ABD2WP87</accession>
<evidence type="ECO:0000313" key="1">
    <source>
        <dbReference type="EMBL" id="KAL3394421.1"/>
    </source>
</evidence>
<keyword evidence="2" id="KW-1185">Reference proteome</keyword>
<gene>
    <name evidence="1" type="ORF">TKK_011432</name>
</gene>
<dbReference type="AlphaFoldDB" id="A0ABD2WP87"/>
<sequence>MNKSYINMRRQMSVRYVEEPTIARALSKSLQYFTFAIQHSNVEVHMNMYAVVNSITIITQKNLMSCRISYIEILGAAGIDR</sequence>